<dbReference type="Proteomes" id="UP001151760">
    <property type="component" value="Unassembled WGS sequence"/>
</dbReference>
<dbReference type="EMBL" id="BQNB010012348">
    <property type="protein sequence ID" value="GJT02426.1"/>
    <property type="molecule type" value="Genomic_DNA"/>
</dbReference>
<reference evidence="3" key="1">
    <citation type="journal article" date="2022" name="Int. J. Mol. Sci.">
        <title>Draft Genome of Tanacetum Coccineum: Genomic Comparison of Closely Related Tanacetum-Family Plants.</title>
        <authorList>
            <person name="Yamashiro T."/>
            <person name="Shiraishi A."/>
            <person name="Nakayama K."/>
            <person name="Satake H."/>
        </authorList>
    </citation>
    <scope>NUCLEOTIDE SEQUENCE</scope>
</reference>
<comment type="caution">
    <text evidence="3">The sequence shown here is derived from an EMBL/GenBank/DDBJ whole genome shotgun (WGS) entry which is preliminary data.</text>
</comment>
<feature type="region of interest" description="Disordered" evidence="1">
    <location>
        <begin position="159"/>
        <end position="191"/>
    </location>
</feature>
<proteinExistence type="predicted"/>
<dbReference type="PANTHER" id="PTHR42648:SF18">
    <property type="entry name" value="RETROTRANSPOSON, UNCLASSIFIED-LIKE PROTEIN"/>
    <property type="match status" value="1"/>
</dbReference>
<keyword evidence="4" id="KW-1185">Reference proteome</keyword>
<organism evidence="3 4">
    <name type="scientific">Tanacetum coccineum</name>
    <dbReference type="NCBI Taxonomy" id="301880"/>
    <lineage>
        <taxon>Eukaryota</taxon>
        <taxon>Viridiplantae</taxon>
        <taxon>Streptophyta</taxon>
        <taxon>Embryophyta</taxon>
        <taxon>Tracheophyta</taxon>
        <taxon>Spermatophyta</taxon>
        <taxon>Magnoliopsida</taxon>
        <taxon>eudicotyledons</taxon>
        <taxon>Gunneridae</taxon>
        <taxon>Pentapetalae</taxon>
        <taxon>asterids</taxon>
        <taxon>campanulids</taxon>
        <taxon>Asterales</taxon>
        <taxon>Asteraceae</taxon>
        <taxon>Asteroideae</taxon>
        <taxon>Anthemideae</taxon>
        <taxon>Anthemidinae</taxon>
        <taxon>Tanacetum</taxon>
    </lineage>
</organism>
<gene>
    <name evidence="3" type="ORF">Tco_0823595</name>
</gene>
<dbReference type="InterPro" id="IPR012337">
    <property type="entry name" value="RNaseH-like_sf"/>
</dbReference>
<dbReference type="PANTHER" id="PTHR42648">
    <property type="entry name" value="TRANSPOSASE, PUTATIVE-RELATED"/>
    <property type="match status" value="1"/>
</dbReference>
<name>A0ABQ5AJB8_9ASTR</name>
<dbReference type="InterPro" id="IPR039537">
    <property type="entry name" value="Retrotran_Ty1/copia-like"/>
</dbReference>
<dbReference type="InterPro" id="IPR057670">
    <property type="entry name" value="SH3_retrovirus"/>
</dbReference>
<accession>A0ABQ5AJB8</accession>
<evidence type="ECO:0000256" key="1">
    <source>
        <dbReference type="SAM" id="MobiDB-lite"/>
    </source>
</evidence>
<protein>
    <submittedName>
        <fullName evidence="3">Retrovirus-related pol polyprotein from transposon TNT 1-94</fullName>
    </submittedName>
</protein>
<dbReference type="Pfam" id="PF25597">
    <property type="entry name" value="SH3_retrovirus"/>
    <property type="match status" value="1"/>
</dbReference>
<evidence type="ECO:0000313" key="3">
    <source>
        <dbReference type="EMBL" id="GJT02426.1"/>
    </source>
</evidence>
<reference evidence="3" key="2">
    <citation type="submission" date="2022-01" db="EMBL/GenBank/DDBJ databases">
        <authorList>
            <person name="Yamashiro T."/>
            <person name="Shiraishi A."/>
            <person name="Satake H."/>
            <person name="Nakayama K."/>
        </authorList>
    </citation>
    <scope>NUCLEOTIDE SEQUENCE</scope>
</reference>
<dbReference type="SUPFAM" id="SSF53098">
    <property type="entry name" value="Ribonuclease H-like"/>
    <property type="match status" value="1"/>
</dbReference>
<feature type="domain" description="Retroviral polymerase SH3-like" evidence="2">
    <location>
        <begin position="55"/>
        <end position="112"/>
    </location>
</feature>
<feature type="compositionally biased region" description="Polar residues" evidence="1">
    <location>
        <begin position="159"/>
        <end position="177"/>
    </location>
</feature>
<evidence type="ECO:0000259" key="2">
    <source>
        <dbReference type="Pfam" id="PF25597"/>
    </source>
</evidence>
<evidence type="ECO:0000313" key="4">
    <source>
        <dbReference type="Proteomes" id="UP001151760"/>
    </source>
</evidence>
<sequence>MLIFSKSPEFLWAEAIATACFTQNRSIVHTCYNKTPYELIRGRKPNIQYFHVFGSLCYLTNDRDDLGKMKPKADIGIFFGYSESSRGFCIYNRQTKKIMEMIHVKFDKLTTMAFECNNSEPGTNCMNFQDSSEDSQSVPSKTDLDNLFGPLYEEYYATSSQGVSDNSVENTLDNENTSSSSSIVVEEDEAP</sequence>